<organism evidence="13 14">
    <name type="scientific">Burkholderia contaminans</name>
    <dbReference type="NCBI Taxonomy" id="488447"/>
    <lineage>
        <taxon>Bacteria</taxon>
        <taxon>Pseudomonadati</taxon>
        <taxon>Pseudomonadota</taxon>
        <taxon>Betaproteobacteria</taxon>
        <taxon>Burkholderiales</taxon>
        <taxon>Burkholderiaceae</taxon>
        <taxon>Burkholderia</taxon>
        <taxon>Burkholderia cepacia complex</taxon>
    </lineage>
</organism>
<evidence type="ECO:0000256" key="3">
    <source>
        <dbReference type="ARBA" id="ARBA00022448"/>
    </source>
</evidence>
<dbReference type="InterPro" id="IPR033900">
    <property type="entry name" value="Gram_neg_porin_domain"/>
</dbReference>
<evidence type="ECO:0000256" key="5">
    <source>
        <dbReference type="ARBA" id="ARBA00022692"/>
    </source>
</evidence>
<dbReference type="InterPro" id="IPR001702">
    <property type="entry name" value="Porin_Gram-ve"/>
</dbReference>
<evidence type="ECO:0000256" key="10">
    <source>
        <dbReference type="ARBA" id="ARBA00023237"/>
    </source>
</evidence>
<dbReference type="CDD" id="cd00342">
    <property type="entry name" value="gram_neg_porins"/>
    <property type="match status" value="1"/>
</dbReference>
<keyword evidence="8" id="KW-0626">Porin</keyword>
<dbReference type="SUPFAM" id="SSF56935">
    <property type="entry name" value="Porins"/>
    <property type="match status" value="1"/>
</dbReference>
<evidence type="ECO:0000313" key="14">
    <source>
        <dbReference type="Proteomes" id="UP000238655"/>
    </source>
</evidence>
<evidence type="ECO:0000256" key="4">
    <source>
        <dbReference type="ARBA" id="ARBA00022452"/>
    </source>
</evidence>
<comment type="subunit">
    <text evidence="2">Homotrimer.</text>
</comment>
<keyword evidence="4" id="KW-1134">Transmembrane beta strand</keyword>
<evidence type="ECO:0000256" key="9">
    <source>
        <dbReference type="ARBA" id="ARBA00023136"/>
    </source>
</evidence>
<dbReference type="EMBL" id="PQVP01000001">
    <property type="protein sequence ID" value="POZ86519.1"/>
    <property type="molecule type" value="Genomic_DNA"/>
</dbReference>
<dbReference type="PANTHER" id="PTHR34501">
    <property type="entry name" value="PROTEIN YDDL-RELATED"/>
    <property type="match status" value="1"/>
</dbReference>
<comment type="caution">
    <text evidence="13">The sequence shown here is derived from an EMBL/GenBank/DDBJ whole genome shotgun (WGS) entry which is preliminary data.</text>
</comment>
<dbReference type="PANTHER" id="PTHR34501:SF9">
    <property type="entry name" value="MAJOR OUTER MEMBRANE PROTEIN P.IA"/>
    <property type="match status" value="1"/>
</dbReference>
<dbReference type="Proteomes" id="UP000238655">
    <property type="component" value="Chromosome 2"/>
</dbReference>
<protein>
    <submittedName>
        <fullName evidence="13">Porin</fullName>
    </submittedName>
</protein>
<comment type="subcellular location">
    <subcellularLocation>
        <location evidence="1">Cell outer membrane</location>
        <topology evidence="1">Multi-pass membrane protein</topology>
    </subcellularLocation>
</comment>
<accession>A0A2S5E5B4</accession>
<gene>
    <name evidence="13" type="ORF">C3743_08565</name>
</gene>
<dbReference type="GO" id="GO:0015288">
    <property type="term" value="F:porin activity"/>
    <property type="evidence" value="ECO:0007669"/>
    <property type="project" value="UniProtKB-KW"/>
</dbReference>
<dbReference type="InterPro" id="IPR023614">
    <property type="entry name" value="Porin_dom_sf"/>
</dbReference>
<keyword evidence="3" id="KW-0813">Transport</keyword>
<dbReference type="GO" id="GO:0034220">
    <property type="term" value="P:monoatomic ion transmembrane transport"/>
    <property type="evidence" value="ECO:0007669"/>
    <property type="project" value="InterPro"/>
</dbReference>
<evidence type="ECO:0000313" key="13">
    <source>
        <dbReference type="EMBL" id="POZ86519.1"/>
    </source>
</evidence>
<evidence type="ECO:0000256" key="2">
    <source>
        <dbReference type="ARBA" id="ARBA00011233"/>
    </source>
</evidence>
<keyword evidence="5" id="KW-0812">Transmembrane</keyword>
<dbReference type="GO" id="GO:0009279">
    <property type="term" value="C:cell outer membrane"/>
    <property type="evidence" value="ECO:0007669"/>
    <property type="project" value="UniProtKB-SubCell"/>
</dbReference>
<keyword evidence="10" id="KW-0998">Cell outer membrane</keyword>
<dbReference type="GO" id="GO:0046930">
    <property type="term" value="C:pore complex"/>
    <property type="evidence" value="ECO:0007669"/>
    <property type="project" value="UniProtKB-KW"/>
</dbReference>
<feature type="signal peptide" evidence="11">
    <location>
        <begin position="1"/>
        <end position="27"/>
    </location>
</feature>
<dbReference type="Pfam" id="PF13609">
    <property type="entry name" value="Porin_4"/>
    <property type="match status" value="1"/>
</dbReference>
<evidence type="ECO:0000256" key="1">
    <source>
        <dbReference type="ARBA" id="ARBA00004571"/>
    </source>
</evidence>
<dbReference type="PRINTS" id="PR00182">
    <property type="entry name" value="ECOLNEIPORIN"/>
</dbReference>
<dbReference type="Gene3D" id="2.40.160.10">
    <property type="entry name" value="Porin"/>
    <property type="match status" value="1"/>
</dbReference>
<keyword evidence="7" id="KW-0406">Ion transport</keyword>
<sequence length="373" mass="39006">MQTSARRRRAAMTFAVLNAAAASAAHAQSSVTLYGSLDAGVAYVNNRVGSPQAAMLQGVMQPDRIGFLGNEELGAGWRAVFRLENGFATNTGALMRSGTLFNRQAYVGLSSERAGTITLGQQTAFNYDWLAPMGNGFQSSNLLAAHPGNLDGLVETTSAQESNVVKYRSPALYGLRVGLLLGFGGVPGNFSSGRIAGAGIDYVNGSFGLAAAYVNEHDRALGPMLGDTTAGLGLSTFQGRPALSYVADKVENAGIGARYDWGNVRLHALYTYVRLKAGAQTDSYRTFDAGAAWQATPANAVAGGMSTTSFIGRRYLSASLGDVYALSKRTQVYLHAVAQQATGSAAARAAIFAIGASGTQRQLAIVAGIHHLF</sequence>
<feature type="chain" id="PRO_5015666487" evidence="11">
    <location>
        <begin position="28"/>
        <end position="373"/>
    </location>
</feature>
<dbReference type="RefSeq" id="WP_089461991.1">
    <property type="nucleotide sequence ID" value="NZ_CM009576.1"/>
</dbReference>
<proteinExistence type="predicted"/>
<keyword evidence="9" id="KW-0472">Membrane</keyword>
<evidence type="ECO:0000256" key="7">
    <source>
        <dbReference type="ARBA" id="ARBA00023065"/>
    </source>
</evidence>
<feature type="domain" description="Porin" evidence="12">
    <location>
        <begin position="19"/>
        <end position="336"/>
    </location>
</feature>
<evidence type="ECO:0000256" key="11">
    <source>
        <dbReference type="SAM" id="SignalP"/>
    </source>
</evidence>
<reference evidence="13 14" key="1">
    <citation type="submission" date="2018-01" db="EMBL/GenBank/DDBJ databases">
        <title>Successful Treatment of Persistent Burkholderia cepacia Bacteremia with Ceftazidime-Avibactam.</title>
        <authorList>
            <person name="Tamma P."/>
            <person name="Fan Y."/>
            <person name="Bergman Y."/>
            <person name="Sick-Samuels A."/>
            <person name="Hsu A."/>
            <person name="Timp W."/>
            <person name="Simner P."/>
        </authorList>
    </citation>
    <scope>NUCLEOTIDE SEQUENCE [LARGE SCALE GENOMIC DNA]</scope>
    <source>
        <strain evidence="13 14">170816</strain>
    </source>
</reference>
<evidence type="ECO:0000256" key="6">
    <source>
        <dbReference type="ARBA" id="ARBA00022729"/>
    </source>
</evidence>
<name>A0A2S5E5B4_9BURK</name>
<dbReference type="InterPro" id="IPR050298">
    <property type="entry name" value="Gram-neg_bact_OMP"/>
</dbReference>
<keyword evidence="6 11" id="KW-0732">Signal</keyword>
<evidence type="ECO:0000259" key="12">
    <source>
        <dbReference type="Pfam" id="PF13609"/>
    </source>
</evidence>
<evidence type="ECO:0000256" key="8">
    <source>
        <dbReference type="ARBA" id="ARBA00023114"/>
    </source>
</evidence>
<dbReference type="AlphaFoldDB" id="A0A2S5E5B4"/>